<dbReference type="InterPro" id="IPR025557">
    <property type="entry name" value="DUF4282"/>
</dbReference>
<dbReference type="Pfam" id="PF14110">
    <property type="entry name" value="DUF4282"/>
    <property type="match status" value="1"/>
</dbReference>
<reference evidence="2 3" key="1">
    <citation type="submission" date="2018-09" db="EMBL/GenBank/DDBJ databases">
        <title>Profundibacter amoris BAR1 gen. nov., sp. nov., a new member of the Roseobacter clade isolated at Lokis Castle Vent Field on the Arctic Mid-Oceanic Ridge.</title>
        <authorList>
            <person name="Le Moine Bauer S."/>
            <person name="Sjoeberg A.G."/>
            <person name="L'Haridon S."/>
            <person name="Stokke R."/>
            <person name="Roalkvam I."/>
            <person name="Steen I.H."/>
            <person name="Dahle H."/>
        </authorList>
    </citation>
    <scope>NUCLEOTIDE SEQUENCE [LARGE SCALE GENOMIC DNA]</scope>
    <source>
        <strain evidence="2 3">BAR1</strain>
    </source>
</reference>
<accession>A0A347UIV2</accession>
<organism evidence="2 3">
    <name type="scientific">Profundibacter amoris</name>
    <dbReference type="NCBI Taxonomy" id="2171755"/>
    <lineage>
        <taxon>Bacteria</taxon>
        <taxon>Pseudomonadati</taxon>
        <taxon>Pseudomonadota</taxon>
        <taxon>Alphaproteobacteria</taxon>
        <taxon>Rhodobacterales</taxon>
        <taxon>Paracoccaceae</taxon>
        <taxon>Profundibacter</taxon>
    </lineage>
</organism>
<evidence type="ECO:0000313" key="3">
    <source>
        <dbReference type="Proteomes" id="UP000261704"/>
    </source>
</evidence>
<feature type="transmembrane region" description="Helical" evidence="1">
    <location>
        <begin position="15"/>
        <end position="35"/>
    </location>
</feature>
<keyword evidence="1" id="KW-0812">Transmembrane</keyword>
<dbReference type="EMBL" id="CP032125">
    <property type="protein sequence ID" value="AXX98780.1"/>
    <property type="molecule type" value="Genomic_DNA"/>
</dbReference>
<dbReference type="RefSeq" id="WP_118943434.1">
    <property type="nucleotide sequence ID" value="NZ_CP032125.1"/>
</dbReference>
<sequence length="101" mass="11441">MYDFLSFETFITPRVLLVCYYLGAVGIPLAAVLLVRKLAALFPAIGGAADQAKAAIPRKYRWRIYLAMAVMFLCMEIVWRMMFEAMIGYFQMRDALVGMTG</sequence>
<dbReference type="KEGG" id="pamo:BAR1_13125"/>
<evidence type="ECO:0000256" key="1">
    <source>
        <dbReference type="SAM" id="Phobius"/>
    </source>
</evidence>
<dbReference type="OrthoDB" id="9204699at2"/>
<feature type="transmembrane region" description="Helical" evidence="1">
    <location>
        <begin position="62"/>
        <end position="82"/>
    </location>
</feature>
<keyword evidence="1" id="KW-1133">Transmembrane helix</keyword>
<evidence type="ECO:0000313" key="2">
    <source>
        <dbReference type="EMBL" id="AXX98780.1"/>
    </source>
</evidence>
<dbReference type="Proteomes" id="UP000261704">
    <property type="component" value="Chromosome"/>
</dbReference>
<proteinExistence type="predicted"/>
<keyword evidence="3" id="KW-1185">Reference proteome</keyword>
<gene>
    <name evidence="2" type="ORF">BAR1_13125</name>
</gene>
<name>A0A347UIV2_9RHOB</name>
<keyword evidence="1" id="KW-0472">Membrane</keyword>
<protein>
    <submittedName>
        <fullName evidence="2">DUF4282 domain-containing protein</fullName>
    </submittedName>
</protein>
<dbReference type="AlphaFoldDB" id="A0A347UIV2"/>